<accession>A0A388SFG6</accession>
<dbReference type="HAMAP" id="MF_02062">
    <property type="entry name" value="GltS"/>
    <property type="match status" value="1"/>
</dbReference>
<keyword evidence="1" id="KW-0997">Cell inner membrane</keyword>
<feature type="transmembrane region" description="Helical" evidence="1">
    <location>
        <begin position="355"/>
        <end position="374"/>
    </location>
</feature>
<feature type="transmembrane region" description="Helical" evidence="1">
    <location>
        <begin position="49"/>
        <end position="67"/>
    </location>
</feature>
<dbReference type="AlphaFoldDB" id="A0A388SFG6"/>
<dbReference type="Proteomes" id="UP000266091">
    <property type="component" value="Unassembled WGS sequence"/>
</dbReference>
<feature type="transmembrane region" description="Helical" evidence="1">
    <location>
        <begin position="79"/>
        <end position="97"/>
    </location>
</feature>
<keyword evidence="1" id="KW-1003">Cell membrane</keyword>
<dbReference type="PANTHER" id="PTHR36178:SF1">
    <property type="entry name" value="SODIUM_GLUTAMATE SYMPORTER"/>
    <property type="match status" value="1"/>
</dbReference>
<evidence type="ECO:0000313" key="3">
    <source>
        <dbReference type="EMBL" id="GBO94190.1"/>
    </source>
</evidence>
<keyword evidence="1" id="KW-0812">Transmembrane</keyword>
<feature type="transmembrane region" description="Helical" evidence="1">
    <location>
        <begin position="7"/>
        <end position="29"/>
    </location>
</feature>
<feature type="transmembrane region" description="Helical" evidence="1">
    <location>
        <begin position="170"/>
        <end position="194"/>
    </location>
</feature>
<feature type="transmembrane region" description="Helical" evidence="1">
    <location>
        <begin position="322"/>
        <end position="343"/>
    </location>
</feature>
<comment type="caution">
    <text evidence="3">The sequence shown here is derived from an EMBL/GenBank/DDBJ whole genome shotgun (WGS) entry which is preliminary data.</text>
</comment>
<keyword evidence="1" id="KW-0915">Sodium</keyword>
<feature type="transmembrane region" description="Helical" evidence="1">
    <location>
        <begin position="293"/>
        <end position="310"/>
    </location>
</feature>
<feature type="transmembrane region" description="Helical" evidence="1">
    <location>
        <begin position="135"/>
        <end position="158"/>
    </location>
</feature>
<comment type="similarity">
    <text evidence="1">Belongs to the glutamate:Na(+) symporter (ESS) (TC 2.A.27) family.</text>
</comment>
<comment type="subcellular location">
    <subcellularLocation>
        <location evidence="1">Cell inner membrane</location>
        <topology evidence="1">Multi-pass membrane protein</topology>
    </subcellularLocation>
</comment>
<dbReference type="GO" id="GO:0015813">
    <property type="term" value="P:L-glutamate transmembrane transport"/>
    <property type="evidence" value="ECO:0007669"/>
    <property type="project" value="UniProtKB-UniRule"/>
</dbReference>
<comment type="function">
    <text evidence="1">Catalyzes the sodium-dependent transport of glutamate.</text>
</comment>
<dbReference type="PANTHER" id="PTHR36178">
    <property type="entry name" value="SLR0625 PROTEIN"/>
    <property type="match status" value="1"/>
</dbReference>
<dbReference type="Pfam" id="PF03616">
    <property type="entry name" value="Glt_symporter"/>
    <property type="match status" value="1"/>
</dbReference>
<keyword evidence="1" id="KW-0813">Transport</keyword>
<accession>A0A401LMD8</accession>
<keyword evidence="1" id="KW-0029">Amino-acid transport</keyword>
<protein>
    <recommendedName>
        <fullName evidence="1 2">Sodium/glutamate symporter</fullName>
    </recommendedName>
</protein>
<name>A0A388SFG6_9BURK</name>
<sequence length="415" mass="44159">MDYAFKGGVLFVNVSAIQALALAVLTYYFGVWVKKHVSILEKYSIPSPVVGGILFSIVLSILDGMNIMKVHFDSSLQTLLMLAFYTTIGLMASLKLIKKGGTLLVSFFIAVSVLVVLQNLVGMTIAQAMGLDKHYGILAGSVSMMGGLGTAAAFGPFFEHTYGVTGGTAVGITAATFGMVAALVLGGPFGEWVIHRYKIQTPKQPHEPEEKLMLPSDTEVSITSEQRANTPTFTDELMKAGSIVALCMALGTVVSSYLGQYITLPAYIGSMIVAAIVRNIGDFTHSFSVEGKGLNAVADISLILFVTMAINSLKLYELVNLAIPMIVILAAQTVLMLAFAWLVFIKLFGKEYDNVMLAVGGIGFGMGATVNGLANMQAIGEKYGSSARAWLIVSIVGAFLIDLVNALVITYMGTL</sequence>
<dbReference type="InterPro" id="IPR004445">
    <property type="entry name" value="GltS"/>
</dbReference>
<keyword evidence="1" id="KW-0769">Symport</keyword>
<dbReference type="NCBIfam" id="TIGR00210">
    <property type="entry name" value="gltS"/>
    <property type="match status" value="1"/>
</dbReference>
<reference evidence="3 4" key="1">
    <citation type="journal article" date="2018" name="Int. J. Syst. Evol. Microbiol.">
        <title>Mesosutterella multiformis gen. nov., sp. nov., a member of the family Sutterellaceae and Sutterella megalosphaeroides sp. nov., isolated from human faeces.</title>
        <authorList>
            <person name="Sakamoto M."/>
            <person name="Ikeyama N."/>
            <person name="Kunihiro T."/>
            <person name="Iino T."/>
            <person name="Yuki M."/>
            <person name="Ohkuma M."/>
        </authorList>
    </citation>
    <scope>NUCLEOTIDE SEQUENCE [LARGE SCALE GENOMIC DNA]</scope>
    <source>
        <strain evidence="3 4">4NBBH2</strain>
    </source>
</reference>
<feature type="transmembrane region" description="Helical" evidence="1">
    <location>
        <begin position="264"/>
        <end position="281"/>
    </location>
</feature>
<dbReference type="GO" id="GO:0005886">
    <property type="term" value="C:plasma membrane"/>
    <property type="evidence" value="ECO:0007669"/>
    <property type="project" value="UniProtKB-SubCell"/>
</dbReference>
<evidence type="ECO:0000313" key="4">
    <source>
        <dbReference type="Proteomes" id="UP000266091"/>
    </source>
</evidence>
<keyword evidence="1" id="KW-1133">Transmembrane helix</keyword>
<dbReference type="EMBL" id="BGZJ01000001">
    <property type="protein sequence ID" value="GBO94190.1"/>
    <property type="molecule type" value="Genomic_DNA"/>
</dbReference>
<proteinExistence type="inferred from homology"/>
<keyword evidence="4" id="KW-1185">Reference proteome</keyword>
<gene>
    <name evidence="3" type="primary">gltC</name>
    <name evidence="1" type="synonym">gltS</name>
    <name evidence="3" type="ORF">MESMUL_15440</name>
</gene>
<evidence type="ECO:0000256" key="1">
    <source>
        <dbReference type="HAMAP-Rule" id="MF_02062"/>
    </source>
</evidence>
<keyword evidence="1" id="KW-0406">Ion transport</keyword>
<dbReference type="GO" id="GO:0015501">
    <property type="term" value="F:glutamate:sodium symporter activity"/>
    <property type="evidence" value="ECO:0007669"/>
    <property type="project" value="UniProtKB-UniRule"/>
</dbReference>
<evidence type="ECO:0000256" key="2">
    <source>
        <dbReference type="NCBIfam" id="TIGR00210"/>
    </source>
</evidence>
<dbReference type="OrthoDB" id="4921038at2"/>
<feature type="transmembrane region" description="Helical" evidence="1">
    <location>
        <begin position="103"/>
        <end position="123"/>
    </location>
</feature>
<keyword evidence="1" id="KW-0472">Membrane</keyword>
<organism evidence="3 4">
    <name type="scientific">Mesosutterella multiformis</name>
    <dbReference type="NCBI Taxonomy" id="2259133"/>
    <lineage>
        <taxon>Bacteria</taxon>
        <taxon>Pseudomonadati</taxon>
        <taxon>Pseudomonadota</taxon>
        <taxon>Betaproteobacteria</taxon>
        <taxon>Burkholderiales</taxon>
        <taxon>Sutterellaceae</taxon>
        <taxon>Mesosutterella</taxon>
    </lineage>
</organism>
<feature type="transmembrane region" description="Helical" evidence="1">
    <location>
        <begin position="389"/>
        <end position="412"/>
    </location>
</feature>
<keyword evidence="1" id="KW-0739">Sodium transport</keyword>
<dbReference type="RefSeq" id="WP_116270432.1">
    <property type="nucleotide sequence ID" value="NZ_BGZJ01000001.1"/>
</dbReference>